<protein>
    <submittedName>
        <fullName evidence="14">Outer membrane cobalamin receptor protein</fullName>
    </submittedName>
</protein>
<name>A0A0S7BZR6_9BACT</name>
<dbReference type="AlphaFoldDB" id="A0A0S7BZR6"/>
<feature type="domain" description="TonB-dependent receptor plug" evidence="13">
    <location>
        <begin position="84"/>
        <end position="189"/>
    </location>
</feature>
<dbReference type="EMBL" id="DF968182">
    <property type="protein sequence ID" value="GAP43294.1"/>
    <property type="molecule type" value="Genomic_DNA"/>
</dbReference>
<comment type="similarity">
    <text evidence="10 11">Belongs to the TonB-dependent receptor family.</text>
</comment>
<keyword evidence="5" id="KW-0732">Signal</keyword>
<evidence type="ECO:0000259" key="12">
    <source>
        <dbReference type="Pfam" id="PF00593"/>
    </source>
</evidence>
<keyword evidence="9 10" id="KW-0998">Cell outer membrane</keyword>
<proteinExistence type="inferred from homology"/>
<dbReference type="InterPro" id="IPR012910">
    <property type="entry name" value="Plug_dom"/>
</dbReference>
<comment type="subcellular location">
    <subcellularLocation>
        <location evidence="1 10">Cell outer membrane</location>
        <topology evidence="1 10">Multi-pass membrane protein</topology>
    </subcellularLocation>
</comment>
<evidence type="ECO:0000256" key="9">
    <source>
        <dbReference type="ARBA" id="ARBA00023237"/>
    </source>
</evidence>
<dbReference type="OrthoDB" id="9758472at2"/>
<evidence type="ECO:0000256" key="6">
    <source>
        <dbReference type="ARBA" id="ARBA00023077"/>
    </source>
</evidence>
<sequence>MENLQSGVTGVISFRRWSRSSWAVFSSLGRSIRIGVLSLSCSILVLPGHSQEQPDSIPSSSSGREIELEEVVVSAQRTPVVQSELMRVVQVVTLTEIAQHSSAGLAGLLEHLRGVDIRQRGAFGIQADISIRGGTFDQTLILLNGINLTDPQTGHHNLNLPVDLSSVERIEVLQGPGARIFGPNAFNGAINIITADPDRRGITATLSGGEFGLFQSSVSAVLALGKINQHISLGWNRSNGYQENTDFSNLNMFYRAVVPSGPGSFDMQAGFTQRAFGANSFYSPRFPAQAEETRAAFISVKYKPGRRINLNPAVYWRRHHDRFELFRDDAPLWYPGHNYHMTDVAGATVNWMHVAGYGRLSLGADYRFEHIFSNVLGNPMAVPRSVPGEPGEEFTRSYQRQSLSMMAEQSVFLENFSVSAGLLMHLNASLPNGISIYPGIDLGWQVHKLIRWYATANRTLRLPTFTDLFYNSPTNAGNPDLKPEEALALESGFKLNKGAVNAEISVYRQWGKNMIDWVKPAGNEIWQSLNHTMIHVAGIEAGADFDLRKSGSQKVVRHIGLHYSWTKADKHSRGFTSLYALDILKHKVDMSLGHSITSKSGIDWKLSFQDRSGGYQPYVDGAYVDEIPYHPVLLAYVKAFWNPGAFQVFAEVSNILNTKVMDHANVLQPGRWMLAGVKYQLQLK</sequence>
<keyword evidence="15" id="KW-1185">Reference proteome</keyword>
<feature type="domain" description="TonB-dependent receptor-like beta-barrel" evidence="12">
    <location>
        <begin position="240"/>
        <end position="593"/>
    </location>
</feature>
<evidence type="ECO:0000313" key="14">
    <source>
        <dbReference type="EMBL" id="GAP43294.1"/>
    </source>
</evidence>
<dbReference type="InterPro" id="IPR036942">
    <property type="entry name" value="Beta-barrel_TonB_sf"/>
</dbReference>
<dbReference type="SUPFAM" id="SSF56935">
    <property type="entry name" value="Porins"/>
    <property type="match status" value="1"/>
</dbReference>
<organism evidence="14">
    <name type="scientific">Lentimicrobium saccharophilum</name>
    <dbReference type="NCBI Taxonomy" id="1678841"/>
    <lineage>
        <taxon>Bacteria</taxon>
        <taxon>Pseudomonadati</taxon>
        <taxon>Bacteroidota</taxon>
        <taxon>Bacteroidia</taxon>
        <taxon>Bacteroidales</taxon>
        <taxon>Lentimicrobiaceae</taxon>
        <taxon>Lentimicrobium</taxon>
    </lineage>
</organism>
<evidence type="ECO:0000259" key="13">
    <source>
        <dbReference type="Pfam" id="PF07715"/>
    </source>
</evidence>
<evidence type="ECO:0000256" key="10">
    <source>
        <dbReference type="PROSITE-ProRule" id="PRU01360"/>
    </source>
</evidence>
<dbReference type="InterPro" id="IPR037066">
    <property type="entry name" value="Plug_dom_sf"/>
</dbReference>
<dbReference type="Pfam" id="PF00593">
    <property type="entry name" value="TonB_dep_Rec_b-barrel"/>
    <property type="match status" value="1"/>
</dbReference>
<reference evidence="14" key="1">
    <citation type="journal article" date="2015" name="Genome Announc.">
        <title>Draft Genome Sequence of Bacteroidales Strain TBC1, a Novel Isolate from a Methanogenic Wastewater Treatment System.</title>
        <authorList>
            <person name="Tourlousse D.M."/>
            <person name="Matsuura N."/>
            <person name="Sun L."/>
            <person name="Toyonaga M."/>
            <person name="Kuroda K."/>
            <person name="Ohashi A."/>
            <person name="Cruz R."/>
            <person name="Yamaguchi T."/>
            <person name="Sekiguchi Y."/>
        </authorList>
    </citation>
    <scope>NUCLEOTIDE SEQUENCE [LARGE SCALE GENOMIC DNA]</scope>
    <source>
        <strain evidence="14">TBC1</strain>
    </source>
</reference>
<dbReference type="RefSeq" id="WP_137305508.1">
    <property type="nucleotide sequence ID" value="NZ_DF968182.1"/>
</dbReference>
<keyword evidence="8 14" id="KW-0675">Receptor</keyword>
<gene>
    <name evidence="14" type="ORF">TBC1_111445</name>
</gene>
<dbReference type="InterPro" id="IPR039426">
    <property type="entry name" value="TonB-dep_rcpt-like"/>
</dbReference>
<dbReference type="PROSITE" id="PS52016">
    <property type="entry name" value="TONB_DEPENDENT_REC_3"/>
    <property type="match status" value="1"/>
</dbReference>
<keyword evidence="4 10" id="KW-0812">Transmembrane</keyword>
<keyword evidence="6 11" id="KW-0798">TonB box</keyword>
<dbReference type="Pfam" id="PF07715">
    <property type="entry name" value="Plug"/>
    <property type="match status" value="1"/>
</dbReference>
<dbReference type="GO" id="GO:0015344">
    <property type="term" value="F:siderophore uptake transmembrane transporter activity"/>
    <property type="evidence" value="ECO:0007669"/>
    <property type="project" value="TreeGrafter"/>
</dbReference>
<evidence type="ECO:0000256" key="3">
    <source>
        <dbReference type="ARBA" id="ARBA00022452"/>
    </source>
</evidence>
<evidence type="ECO:0000256" key="8">
    <source>
        <dbReference type="ARBA" id="ARBA00023170"/>
    </source>
</evidence>
<keyword evidence="3 10" id="KW-1134">Transmembrane beta strand</keyword>
<evidence type="ECO:0000256" key="7">
    <source>
        <dbReference type="ARBA" id="ARBA00023136"/>
    </source>
</evidence>
<evidence type="ECO:0000256" key="4">
    <source>
        <dbReference type="ARBA" id="ARBA00022692"/>
    </source>
</evidence>
<dbReference type="STRING" id="1678841.TBC1_111445"/>
<evidence type="ECO:0000256" key="5">
    <source>
        <dbReference type="ARBA" id="ARBA00022729"/>
    </source>
</evidence>
<evidence type="ECO:0000256" key="2">
    <source>
        <dbReference type="ARBA" id="ARBA00022448"/>
    </source>
</evidence>
<dbReference type="GO" id="GO:0044718">
    <property type="term" value="P:siderophore transmembrane transport"/>
    <property type="evidence" value="ECO:0007669"/>
    <property type="project" value="TreeGrafter"/>
</dbReference>
<dbReference type="Proteomes" id="UP000053091">
    <property type="component" value="Unassembled WGS sequence"/>
</dbReference>
<accession>A0A0S7BZR6</accession>
<dbReference type="PANTHER" id="PTHR30069">
    <property type="entry name" value="TONB-DEPENDENT OUTER MEMBRANE RECEPTOR"/>
    <property type="match status" value="1"/>
</dbReference>
<keyword evidence="7 10" id="KW-0472">Membrane</keyword>
<dbReference type="Gene3D" id="2.170.130.10">
    <property type="entry name" value="TonB-dependent receptor, plug domain"/>
    <property type="match status" value="1"/>
</dbReference>
<keyword evidence="2 10" id="KW-0813">Transport</keyword>
<dbReference type="PANTHER" id="PTHR30069:SF29">
    <property type="entry name" value="HEMOGLOBIN AND HEMOGLOBIN-HAPTOGLOBIN-BINDING PROTEIN 1-RELATED"/>
    <property type="match status" value="1"/>
</dbReference>
<evidence type="ECO:0000313" key="15">
    <source>
        <dbReference type="Proteomes" id="UP000053091"/>
    </source>
</evidence>
<evidence type="ECO:0000256" key="11">
    <source>
        <dbReference type="RuleBase" id="RU003357"/>
    </source>
</evidence>
<dbReference type="InterPro" id="IPR000531">
    <property type="entry name" value="Beta-barrel_TonB"/>
</dbReference>
<dbReference type="GO" id="GO:0009279">
    <property type="term" value="C:cell outer membrane"/>
    <property type="evidence" value="ECO:0007669"/>
    <property type="project" value="UniProtKB-SubCell"/>
</dbReference>
<dbReference type="Gene3D" id="2.40.170.20">
    <property type="entry name" value="TonB-dependent receptor, beta-barrel domain"/>
    <property type="match status" value="1"/>
</dbReference>
<evidence type="ECO:0000256" key="1">
    <source>
        <dbReference type="ARBA" id="ARBA00004571"/>
    </source>
</evidence>